<gene>
    <name evidence="14" type="primary">ATP8</name>
</gene>
<evidence type="ECO:0000256" key="10">
    <source>
        <dbReference type="ARBA" id="ARBA00023136"/>
    </source>
</evidence>
<name>A0A0B5A5U7_9PLEU</name>
<dbReference type="Pfam" id="PF00895">
    <property type="entry name" value="ATP-synt_8"/>
    <property type="match status" value="1"/>
</dbReference>
<evidence type="ECO:0000256" key="12">
    <source>
        <dbReference type="RuleBase" id="RU003661"/>
    </source>
</evidence>
<keyword evidence="8 12" id="KW-0406">Ion transport</keyword>
<geneLocation type="mitochondrion" evidence="14"/>
<comment type="similarity">
    <text evidence="2 12">Belongs to the ATPase protein 8 family.</text>
</comment>
<evidence type="ECO:0000256" key="3">
    <source>
        <dbReference type="ARBA" id="ARBA00022448"/>
    </source>
</evidence>
<dbReference type="InterPro" id="IPR001421">
    <property type="entry name" value="ATP8_metazoa"/>
</dbReference>
<evidence type="ECO:0000256" key="5">
    <source>
        <dbReference type="ARBA" id="ARBA00022692"/>
    </source>
</evidence>
<keyword evidence="5 12" id="KW-0812">Transmembrane</keyword>
<dbReference type="GO" id="GO:0031966">
    <property type="term" value="C:mitochondrial membrane"/>
    <property type="evidence" value="ECO:0007669"/>
    <property type="project" value="UniProtKB-SubCell"/>
</dbReference>
<evidence type="ECO:0000256" key="11">
    <source>
        <dbReference type="ARBA" id="ARBA00023310"/>
    </source>
</evidence>
<reference evidence="14" key="1">
    <citation type="submission" date="2014-10" db="EMBL/GenBank/DDBJ databases">
        <authorList>
            <person name="Mu X.D."/>
            <person name="Wang X."/>
            <person name="Song H.M."/>
            <person name="Liu Y."/>
            <person name="Liu C."/>
            <person name="Hu Y.C."/>
            <person name="Luo J.R."/>
        </authorList>
    </citation>
    <scope>NUCLEOTIDE SEQUENCE</scope>
</reference>
<keyword evidence="10 13" id="KW-0472">Membrane</keyword>
<keyword evidence="4 12" id="KW-0138">CF(0)</keyword>
<evidence type="ECO:0000256" key="6">
    <source>
        <dbReference type="ARBA" id="ARBA00022781"/>
    </source>
</evidence>
<evidence type="ECO:0000256" key="7">
    <source>
        <dbReference type="ARBA" id="ARBA00022989"/>
    </source>
</evidence>
<proteinExistence type="inferred from homology"/>
<keyword evidence="9 12" id="KW-0496">Mitochondrion</keyword>
<comment type="subcellular location">
    <subcellularLocation>
        <location evidence="1 12">Mitochondrion membrane</location>
        <topology evidence="1 12">Single-pass membrane protein</topology>
    </subcellularLocation>
</comment>
<evidence type="ECO:0000313" key="14">
    <source>
        <dbReference type="EMBL" id="AJD83552.1"/>
    </source>
</evidence>
<dbReference type="GO" id="GO:0045259">
    <property type="term" value="C:proton-transporting ATP synthase complex"/>
    <property type="evidence" value="ECO:0007669"/>
    <property type="project" value="UniProtKB-KW"/>
</dbReference>
<evidence type="ECO:0000256" key="9">
    <source>
        <dbReference type="ARBA" id="ARBA00023128"/>
    </source>
</evidence>
<keyword evidence="3 12" id="KW-0813">Transport</keyword>
<feature type="transmembrane region" description="Helical" evidence="13">
    <location>
        <begin position="12"/>
        <end position="31"/>
    </location>
</feature>
<accession>A0A0B5A5U7</accession>
<evidence type="ECO:0000256" key="2">
    <source>
        <dbReference type="ARBA" id="ARBA00008892"/>
    </source>
</evidence>
<sequence length="53" mass="6405">MPQLNPDPWFLIWLSTWLIFLLAIPSMVMQFKPYNSITTNMAPKTLNHWSWPW</sequence>
<evidence type="ECO:0000256" key="8">
    <source>
        <dbReference type="ARBA" id="ARBA00023065"/>
    </source>
</evidence>
<dbReference type="EMBL" id="KP057581">
    <property type="protein sequence ID" value="AJD83552.1"/>
    <property type="molecule type" value="Genomic_DNA"/>
</dbReference>
<organism evidence="14">
    <name type="scientific">Cynoglossus trigrammus</name>
    <dbReference type="NCBI Taxonomy" id="1572597"/>
    <lineage>
        <taxon>Eukaryota</taxon>
        <taxon>Metazoa</taxon>
        <taxon>Chordata</taxon>
        <taxon>Craniata</taxon>
        <taxon>Vertebrata</taxon>
        <taxon>Euteleostomi</taxon>
        <taxon>Actinopterygii</taxon>
        <taxon>Neopterygii</taxon>
        <taxon>Teleostei</taxon>
        <taxon>Neoteleostei</taxon>
        <taxon>Acanthomorphata</taxon>
        <taxon>Carangaria</taxon>
        <taxon>Pleuronectiformes</taxon>
        <taxon>Pleuronectoidei</taxon>
        <taxon>Cynoglossidae</taxon>
        <taxon>Cynoglossinae</taxon>
        <taxon>Cynoglossus</taxon>
    </lineage>
</organism>
<dbReference type="AlphaFoldDB" id="A0A0B5A5U7"/>
<dbReference type="GO" id="GO:0015986">
    <property type="term" value="P:proton motive force-driven ATP synthesis"/>
    <property type="evidence" value="ECO:0007669"/>
    <property type="project" value="InterPro"/>
</dbReference>
<evidence type="ECO:0000256" key="4">
    <source>
        <dbReference type="ARBA" id="ARBA00022547"/>
    </source>
</evidence>
<keyword evidence="7 13" id="KW-1133">Transmembrane helix</keyword>
<keyword evidence="6 12" id="KW-0375">Hydrogen ion transport</keyword>
<protein>
    <recommendedName>
        <fullName evidence="12">ATP synthase complex subunit 8</fullName>
    </recommendedName>
</protein>
<evidence type="ECO:0000256" key="13">
    <source>
        <dbReference type="SAM" id="Phobius"/>
    </source>
</evidence>
<keyword evidence="11" id="KW-0066">ATP synthesis</keyword>
<dbReference type="GO" id="GO:0015078">
    <property type="term" value="F:proton transmembrane transporter activity"/>
    <property type="evidence" value="ECO:0007669"/>
    <property type="project" value="InterPro"/>
</dbReference>
<evidence type="ECO:0000256" key="1">
    <source>
        <dbReference type="ARBA" id="ARBA00004304"/>
    </source>
</evidence>